<dbReference type="OrthoDB" id="9792276at2"/>
<dbReference type="KEGG" id="alus:STSP2_02864"/>
<dbReference type="UniPathway" id="UPA00391"/>
<feature type="binding site" evidence="8">
    <location>
        <position position="33"/>
    </location>
    <ligand>
        <name>[4Fe-4S] cluster</name>
        <dbReference type="ChEBI" id="CHEBI:49883"/>
        <note>4Fe-4S-S-AdoMet</note>
    </ligand>
</feature>
<keyword evidence="8" id="KW-0671">Queuosine biosynthesis</keyword>
<feature type="binding site" evidence="8">
    <location>
        <begin position="115"/>
        <end position="117"/>
    </location>
    <ligand>
        <name>S-adenosyl-L-methionine</name>
        <dbReference type="ChEBI" id="CHEBI:59789"/>
    </ligand>
</feature>
<evidence type="ECO:0000256" key="1">
    <source>
        <dbReference type="ARBA" id="ARBA00022485"/>
    </source>
</evidence>
<dbReference type="GO" id="GO:0051539">
    <property type="term" value="F:4 iron, 4 sulfur cluster binding"/>
    <property type="evidence" value="ECO:0007669"/>
    <property type="project" value="UniProtKB-UniRule"/>
</dbReference>
<dbReference type="PANTHER" id="PTHR42836">
    <property type="entry name" value="7-CARBOXY-7-DEAZAGUANINE SYNTHASE"/>
    <property type="match status" value="1"/>
</dbReference>
<feature type="binding site" evidence="8">
    <location>
        <position position="38"/>
    </location>
    <ligand>
        <name>Mg(2+)</name>
        <dbReference type="ChEBI" id="CHEBI:18420"/>
    </ligand>
</feature>
<keyword evidence="6 8" id="KW-0411">Iron-sulfur</keyword>
<keyword evidence="5 8" id="KW-0408">Iron</keyword>
<accession>A0A1U9NPY3</accession>
<dbReference type="Pfam" id="PF04055">
    <property type="entry name" value="Radical_SAM"/>
    <property type="match status" value="1"/>
</dbReference>
<comment type="caution">
    <text evidence="8">Lacks conserved residue(s) required for the propagation of feature annotation.</text>
</comment>
<evidence type="ECO:0000259" key="9">
    <source>
        <dbReference type="PROSITE" id="PS51918"/>
    </source>
</evidence>
<comment type="function">
    <text evidence="8">Catalyzes the complex heterocyclic radical-mediated conversion of 6-carboxy-5,6,7,8-tetrahydropterin (CPH4) to 7-carboxy-7-deazaguanine (CDG), a step common to the biosynthetic pathways of all 7-deazapurine-containing compounds.</text>
</comment>
<dbReference type="InterPro" id="IPR007197">
    <property type="entry name" value="rSAM"/>
</dbReference>
<feature type="binding site" evidence="8">
    <location>
        <position position="70"/>
    </location>
    <ligand>
        <name>substrate</name>
    </ligand>
</feature>
<feature type="binding site" evidence="8">
    <location>
        <begin position="10"/>
        <end position="12"/>
    </location>
    <ligand>
        <name>substrate</name>
    </ligand>
</feature>
<dbReference type="PROSITE" id="PS51918">
    <property type="entry name" value="RADICAL_SAM"/>
    <property type="match status" value="1"/>
</dbReference>
<dbReference type="Gene3D" id="3.20.20.70">
    <property type="entry name" value="Aldolase class I"/>
    <property type="match status" value="1"/>
</dbReference>
<dbReference type="PIRSF" id="PIRSF000370">
    <property type="entry name" value="QueE"/>
    <property type="match status" value="1"/>
</dbReference>
<evidence type="ECO:0000256" key="2">
    <source>
        <dbReference type="ARBA" id="ARBA00022691"/>
    </source>
</evidence>
<proteinExistence type="inferred from homology"/>
<comment type="cofactor">
    <cofactor evidence="8">
        <name>S-adenosyl-L-methionine</name>
        <dbReference type="ChEBI" id="CHEBI:59789"/>
    </cofactor>
    <text evidence="8">Binds 1 S-adenosyl-L-methionine per subunit.</text>
</comment>
<dbReference type="HAMAP" id="MF_00917">
    <property type="entry name" value="QueE"/>
    <property type="match status" value="1"/>
</dbReference>
<dbReference type="EC" id="4.3.99.3" evidence="8"/>
<feature type="binding site" evidence="8">
    <location>
        <position position="25"/>
    </location>
    <ligand>
        <name>substrate</name>
    </ligand>
</feature>
<evidence type="ECO:0000256" key="6">
    <source>
        <dbReference type="ARBA" id="ARBA00023014"/>
    </source>
</evidence>
<feature type="binding site" evidence="8">
    <location>
        <position position="29"/>
    </location>
    <ligand>
        <name>[4Fe-4S] cluster</name>
        <dbReference type="ChEBI" id="CHEBI:49883"/>
        <note>4Fe-4S-S-AdoMet</note>
    </ligand>
</feature>
<evidence type="ECO:0000256" key="5">
    <source>
        <dbReference type="ARBA" id="ARBA00023004"/>
    </source>
</evidence>
<comment type="cofactor">
    <cofactor evidence="8">
        <name>Mg(2+)</name>
        <dbReference type="ChEBI" id="CHEBI:18420"/>
    </cofactor>
</comment>
<keyword evidence="3 8" id="KW-0479">Metal-binding</keyword>
<reference evidence="11" key="1">
    <citation type="submission" date="2017-02" db="EMBL/GenBank/DDBJ databases">
        <title>Comparative genomics and description of representatives of a novel lineage of planctomycetes thriving in anoxic sediments.</title>
        <authorList>
            <person name="Spring S."/>
            <person name="Bunk B."/>
            <person name="Sproer C."/>
        </authorList>
    </citation>
    <scope>NUCLEOTIDE SEQUENCE [LARGE SCALE GENOMIC DNA]</scope>
    <source>
        <strain evidence="11">ST-NAGAB-D1</strain>
    </source>
</reference>
<dbReference type="InterPro" id="IPR024924">
    <property type="entry name" value="7-CO-7-deazaguanine_synth-like"/>
</dbReference>
<dbReference type="AlphaFoldDB" id="A0A1U9NPY3"/>
<dbReference type="GO" id="GO:1904047">
    <property type="term" value="F:S-adenosyl-L-methionine binding"/>
    <property type="evidence" value="ECO:0007669"/>
    <property type="project" value="UniProtKB-UniRule"/>
</dbReference>
<sequence length="226" mass="25312">MIINEIFYCLQGEGKLAGTPSALIRLAGCPLRCRWCDTKYACPTTAGQPRTPEQILTEISEYPTRHAIVTGGEPLAQQDTPHLLQALEHAGMHVTIETCGIHYHENIPCDLMSISPKLSNSTPDDPELASPHDAARLCPEILQKLIDNYDYQLKFVVDTPADLDEIAELLDSLNNVNPYKVFFMPQASTRDEYLQKSQLVAQICEKTGFKMSQRLHILLYDGQKGR</sequence>
<feature type="binding site" evidence="8">
    <location>
        <position position="72"/>
    </location>
    <ligand>
        <name>S-adenosyl-L-methionine</name>
        <dbReference type="ChEBI" id="CHEBI:59789"/>
    </ligand>
</feature>
<evidence type="ECO:0000313" key="11">
    <source>
        <dbReference type="Proteomes" id="UP000189674"/>
    </source>
</evidence>
<dbReference type="RefSeq" id="WP_146663337.1">
    <property type="nucleotide sequence ID" value="NZ_CP019791.1"/>
</dbReference>
<feature type="binding site" evidence="8">
    <location>
        <position position="36"/>
    </location>
    <ligand>
        <name>[4Fe-4S] cluster</name>
        <dbReference type="ChEBI" id="CHEBI:49883"/>
        <note>4Fe-4S-S-AdoMet</note>
    </ligand>
</feature>
<keyword evidence="2 8" id="KW-0949">S-adenosyl-L-methionine</keyword>
<keyword evidence="7 8" id="KW-0456">Lyase</keyword>
<dbReference type="Proteomes" id="UP000189674">
    <property type="component" value="Chromosome"/>
</dbReference>
<comment type="similarity">
    <text evidence="8">Belongs to the radical SAM superfamily. 7-carboxy-7-deazaguanine synthase family.</text>
</comment>
<dbReference type="InterPro" id="IPR058240">
    <property type="entry name" value="rSAM_sf"/>
</dbReference>
<dbReference type="GO" id="GO:0000287">
    <property type="term" value="F:magnesium ion binding"/>
    <property type="evidence" value="ECO:0007669"/>
    <property type="project" value="UniProtKB-UniRule"/>
</dbReference>
<evidence type="ECO:0000256" key="3">
    <source>
        <dbReference type="ARBA" id="ARBA00022723"/>
    </source>
</evidence>
<comment type="cofactor">
    <cofactor evidence="8">
        <name>[4Fe-4S] cluster</name>
        <dbReference type="ChEBI" id="CHEBI:49883"/>
    </cofactor>
    <text evidence="8">Binds 1 [4Fe-4S] cluster. The cluster is coordinated with 3 cysteines and an exchangeable S-adenosyl-L-methionine.</text>
</comment>
<evidence type="ECO:0000256" key="4">
    <source>
        <dbReference type="ARBA" id="ARBA00022842"/>
    </source>
</evidence>
<feature type="binding site" evidence="8">
    <location>
        <begin position="35"/>
        <end position="37"/>
    </location>
    <ligand>
        <name>S-adenosyl-L-methionine</name>
        <dbReference type="ChEBI" id="CHEBI:59789"/>
    </ligand>
</feature>
<dbReference type="EMBL" id="CP019791">
    <property type="protein sequence ID" value="AQT69670.1"/>
    <property type="molecule type" value="Genomic_DNA"/>
</dbReference>
<evidence type="ECO:0000256" key="8">
    <source>
        <dbReference type="HAMAP-Rule" id="MF_00917"/>
    </source>
</evidence>
<dbReference type="SUPFAM" id="SSF102114">
    <property type="entry name" value="Radical SAM enzymes"/>
    <property type="match status" value="1"/>
</dbReference>
<dbReference type="CDD" id="cd01335">
    <property type="entry name" value="Radical_SAM"/>
    <property type="match status" value="1"/>
</dbReference>
<keyword evidence="4 8" id="KW-0460">Magnesium</keyword>
<evidence type="ECO:0000256" key="7">
    <source>
        <dbReference type="ARBA" id="ARBA00023239"/>
    </source>
</evidence>
<dbReference type="STRING" id="1936003.STSP2_02864"/>
<name>A0A1U9NPY3_9BACT</name>
<keyword evidence="1 8" id="KW-0004">4Fe-4S</keyword>
<dbReference type="PANTHER" id="PTHR42836:SF1">
    <property type="entry name" value="7-CARBOXY-7-DEAZAGUANINE SYNTHASE"/>
    <property type="match status" value="1"/>
</dbReference>
<comment type="catalytic activity">
    <reaction evidence="8">
        <text>6-carboxy-5,6,7,8-tetrahydropterin + H(+) = 7-carboxy-7-carbaguanine + NH4(+)</text>
        <dbReference type="Rhea" id="RHEA:27974"/>
        <dbReference type="ChEBI" id="CHEBI:15378"/>
        <dbReference type="ChEBI" id="CHEBI:28938"/>
        <dbReference type="ChEBI" id="CHEBI:61032"/>
        <dbReference type="ChEBI" id="CHEBI:61036"/>
        <dbReference type="EC" id="4.3.99.3"/>
    </reaction>
</comment>
<organism evidence="10 11">
    <name type="scientific">Anaerohalosphaera lusitana</name>
    <dbReference type="NCBI Taxonomy" id="1936003"/>
    <lineage>
        <taxon>Bacteria</taxon>
        <taxon>Pseudomonadati</taxon>
        <taxon>Planctomycetota</taxon>
        <taxon>Phycisphaerae</taxon>
        <taxon>Sedimentisphaerales</taxon>
        <taxon>Anaerohalosphaeraceae</taxon>
        <taxon>Anaerohalosphaera</taxon>
    </lineage>
</organism>
<dbReference type="SFLD" id="SFLDS00029">
    <property type="entry name" value="Radical_SAM"/>
    <property type="match status" value="1"/>
</dbReference>
<gene>
    <name evidence="8 10" type="primary">queE</name>
    <name evidence="10" type="ORF">STSP2_02864</name>
</gene>
<comment type="pathway">
    <text evidence="8">Purine metabolism; 7-cyano-7-deazaguanine biosynthesis.</text>
</comment>
<dbReference type="GO" id="GO:0008616">
    <property type="term" value="P:tRNA queuosine(34) biosynthetic process"/>
    <property type="evidence" value="ECO:0007669"/>
    <property type="project" value="UniProtKB-UniRule"/>
</dbReference>
<evidence type="ECO:0000313" key="10">
    <source>
        <dbReference type="EMBL" id="AQT69670.1"/>
    </source>
</evidence>
<dbReference type="InterPro" id="IPR013785">
    <property type="entry name" value="Aldolase_TIM"/>
</dbReference>
<protein>
    <recommendedName>
        <fullName evidence="8">7-carboxy-7-deazaguanine synthase</fullName>
        <shortName evidence="8">CDG synthase</shortName>
        <ecNumber evidence="8">4.3.99.3</ecNumber>
    </recommendedName>
    <alternativeName>
        <fullName evidence="8">Queuosine biosynthesis protein QueE</fullName>
    </alternativeName>
</protein>
<comment type="subunit">
    <text evidence="8">Homodimer.</text>
</comment>
<feature type="domain" description="Radical SAM core" evidence="9">
    <location>
        <begin position="16"/>
        <end position="224"/>
    </location>
</feature>
<dbReference type="GO" id="GO:0016840">
    <property type="term" value="F:carbon-nitrogen lyase activity"/>
    <property type="evidence" value="ECO:0007669"/>
    <property type="project" value="UniProtKB-UniRule"/>
</dbReference>
<keyword evidence="11" id="KW-1185">Reference proteome</keyword>